<dbReference type="RefSeq" id="WP_073598860.1">
    <property type="nucleotide sequence ID" value="NZ_MRCB01000005.1"/>
</dbReference>
<comment type="caution">
    <text evidence="3">The sequence shown here is derived from an EMBL/GenBank/DDBJ whole genome shotgun (WGS) entry which is preliminary data.</text>
</comment>
<sequence length="174" mass="19431">MTLGKEGSNILSENTQKIFQQYTQLSTDEKLALLYFIYENMGDSITPAAPNAADLNLTSSVIEVIFNLSEDEQLEIMRDIVNCKDTEYSRAYGGLTPNNQLLVWYAWAQAMGDTVVDLPDDYKATEAISNVLSQIKKLEFEEQISVLREIASNMGYTEVKRVSSQAEVGITPSL</sequence>
<reference evidence="3 4" key="1">
    <citation type="submission" date="2016-11" db="EMBL/GenBank/DDBJ databases">
        <title>Draft Genome Sequences of Nine Cyanobacterial Strains from Diverse Habitats.</title>
        <authorList>
            <person name="Zhu T."/>
            <person name="Hou S."/>
            <person name="Lu X."/>
            <person name="Hess W.R."/>
        </authorList>
    </citation>
    <scope>NUCLEOTIDE SEQUENCE [LARGE SCALE GENOMIC DNA]</scope>
    <source>
        <strain evidence="3 4">NIES-593</strain>
    </source>
</reference>
<dbReference type="SUPFAM" id="SSF81930">
    <property type="entry name" value="Orange carotenoid protein, N-terminal domain"/>
    <property type="match status" value="1"/>
</dbReference>
<gene>
    <name evidence="3" type="ORF">NIES593_06820</name>
</gene>
<protein>
    <submittedName>
        <fullName evidence="3">Orange carotenoid protein</fullName>
    </submittedName>
</protein>
<dbReference type="GO" id="GO:0030089">
    <property type="term" value="C:phycobilisome"/>
    <property type="evidence" value="ECO:0007669"/>
    <property type="project" value="UniProtKB-UniRule"/>
</dbReference>
<accession>A0A1U7HMX1</accession>
<evidence type="ECO:0000313" key="4">
    <source>
        <dbReference type="Proteomes" id="UP000186868"/>
    </source>
</evidence>
<keyword evidence="1" id="KW-0157">Chromophore</keyword>
<name>A0A1U7HMX1_9CYAN</name>
<evidence type="ECO:0000313" key="3">
    <source>
        <dbReference type="EMBL" id="OKH24917.1"/>
    </source>
</evidence>
<dbReference type="GO" id="GO:0016037">
    <property type="term" value="P:light absorption"/>
    <property type="evidence" value="ECO:0007669"/>
    <property type="project" value="UniProtKB-UniRule"/>
</dbReference>
<dbReference type="EMBL" id="MRCB01000005">
    <property type="protein sequence ID" value="OKH24917.1"/>
    <property type="molecule type" value="Genomic_DNA"/>
</dbReference>
<comment type="similarity">
    <text evidence="1">Belongs to the orange carotenoid-binding protein family.</text>
</comment>
<organism evidence="3 4">
    <name type="scientific">Hydrococcus rivularis NIES-593</name>
    <dbReference type="NCBI Taxonomy" id="1921803"/>
    <lineage>
        <taxon>Bacteria</taxon>
        <taxon>Bacillati</taxon>
        <taxon>Cyanobacteriota</taxon>
        <taxon>Cyanophyceae</taxon>
        <taxon>Pleurocapsales</taxon>
        <taxon>Hydrococcaceae</taxon>
        <taxon>Hydrococcus</taxon>
    </lineage>
</organism>
<dbReference type="InterPro" id="IPR036917">
    <property type="entry name" value="Orange_carotenoid-bd_N_sf"/>
</dbReference>
<feature type="domain" description="OCP N-terminal" evidence="2">
    <location>
        <begin position="12"/>
        <end position="162"/>
    </location>
</feature>
<dbReference type="Gene3D" id="1.10.2090.10">
    <property type="entry name" value="Orange carotenoid-binding protein, N-terminal domain"/>
    <property type="match status" value="1"/>
</dbReference>
<keyword evidence="1" id="KW-0472">Membrane</keyword>
<evidence type="ECO:0000259" key="2">
    <source>
        <dbReference type="PROSITE" id="PS51773"/>
    </source>
</evidence>
<dbReference type="InterPro" id="IPR015233">
    <property type="entry name" value="Orange_carotenoid-bd_N"/>
</dbReference>
<dbReference type="Pfam" id="PF09150">
    <property type="entry name" value="Carot_N"/>
    <property type="match status" value="1"/>
</dbReference>
<dbReference type="STRING" id="1921803.NIES593_06820"/>
<proteinExistence type="inferred from homology"/>
<keyword evidence="1" id="KW-0605">Phycobilisome</keyword>
<keyword evidence="1" id="KW-0042">Antenna complex</keyword>
<dbReference type="GO" id="GO:0031404">
    <property type="term" value="F:chloride ion binding"/>
    <property type="evidence" value="ECO:0007669"/>
    <property type="project" value="InterPro"/>
</dbReference>
<keyword evidence="4" id="KW-1185">Reference proteome</keyword>
<evidence type="ECO:0000256" key="1">
    <source>
        <dbReference type="PROSITE-ProRule" id="PRU01109"/>
    </source>
</evidence>
<dbReference type="PROSITE" id="PS51773">
    <property type="entry name" value="OCP_N"/>
    <property type="match status" value="1"/>
</dbReference>
<dbReference type="Proteomes" id="UP000186868">
    <property type="component" value="Unassembled WGS sequence"/>
</dbReference>
<dbReference type="AlphaFoldDB" id="A0A1U7HMX1"/>
<dbReference type="OrthoDB" id="511607at2"/>
<keyword evidence="1" id="KW-0793">Thylakoid</keyword>